<accession>A0AAQ1MAW3</accession>
<dbReference type="Gene3D" id="1.10.287.110">
    <property type="entry name" value="DnaJ domain"/>
    <property type="match status" value="1"/>
</dbReference>
<dbReference type="PROSITE" id="PS50076">
    <property type="entry name" value="DNAJ_2"/>
    <property type="match status" value="1"/>
</dbReference>
<evidence type="ECO:0000256" key="2">
    <source>
        <dbReference type="PROSITE-ProRule" id="PRU00339"/>
    </source>
</evidence>
<feature type="repeat" description="TPR" evidence="2">
    <location>
        <begin position="119"/>
        <end position="152"/>
    </location>
</feature>
<organism evidence="6 7">
    <name type="scientific">Bittarella massiliensis</name>
    <name type="common">ex Durand et al. 2017</name>
    <dbReference type="NCBI Taxonomy" id="1720313"/>
    <lineage>
        <taxon>Bacteria</taxon>
        <taxon>Bacillati</taxon>
        <taxon>Bacillota</taxon>
        <taxon>Clostridia</taxon>
        <taxon>Eubacteriales</taxon>
        <taxon>Oscillospiraceae</taxon>
        <taxon>Bittarella (ex Durand et al. 2017)</taxon>
    </lineage>
</organism>
<dbReference type="Proteomes" id="UP000184089">
    <property type="component" value="Unassembled WGS sequence"/>
</dbReference>
<comment type="caution">
    <text evidence="6">The sequence shown here is derived from an EMBL/GenBank/DDBJ whole genome shotgun (WGS) entry which is preliminary data.</text>
</comment>
<evidence type="ECO:0000259" key="4">
    <source>
        <dbReference type="PROSITE" id="PS50076"/>
    </source>
</evidence>
<dbReference type="EMBL" id="FQVY01000001">
    <property type="protein sequence ID" value="SHF63846.1"/>
    <property type="molecule type" value="Genomic_DNA"/>
</dbReference>
<evidence type="ECO:0000313" key="7">
    <source>
        <dbReference type="Proteomes" id="UP000184089"/>
    </source>
</evidence>
<dbReference type="AlphaFoldDB" id="A0AAQ1MAW3"/>
<reference evidence="6" key="2">
    <citation type="submission" date="2016-11" db="EMBL/GenBank/DDBJ databases">
        <authorList>
            <person name="Varghese N."/>
            <person name="Submissions S."/>
        </authorList>
    </citation>
    <scope>NUCLEOTIDE SEQUENCE</scope>
    <source>
        <strain evidence="6">DSM 4029</strain>
    </source>
</reference>
<feature type="domain" description="J" evidence="4">
    <location>
        <begin position="2"/>
        <end position="85"/>
    </location>
</feature>
<dbReference type="EMBL" id="WWVX01000007">
    <property type="protein sequence ID" value="MZL70182.1"/>
    <property type="molecule type" value="Genomic_DNA"/>
</dbReference>
<proteinExistence type="predicted"/>
<feature type="region of interest" description="Disordered" evidence="3">
    <location>
        <begin position="63"/>
        <end position="85"/>
    </location>
</feature>
<dbReference type="Pfam" id="PF00226">
    <property type="entry name" value="DnaJ"/>
    <property type="match status" value="1"/>
</dbReference>
<dbReference type="SMART" id="SM00271">
    <property type="entry name" value="DnaJ"/>
    <property type="match status" value="1"/>
</dbReference>
<dbReference type="PROSITE" id="PS50005">
    <property type="entry name" value="TPR"/>
    <property type="match status" value="1"/>
</dbReference>
<reference evidence="5 8" key="3">
    <citation type="journal article" date="2019" name="Nat. Med.">
        <title>A library of human gut bacterial isolates paired with longitudinal multiomics data enables mechanistic microbiome research.</title>
        <authorList>
            <person name="Poyet M."/>
            <person name="Groussin M."/>
            <person name="Gibbons S.M."/>
            <person name="Avila-Pacheco J."/>
            <person name="Jiang X."/>
            <person name="Kearney S.M."/>
            <person name="Perrotta A.R."/>
            <person name="Berdy B."/>
            <person name="Zhao S."/>
            <person name="Lieberman T.D."/>
            <person name="Swanson P.K."/>
            <person name="Smith M."/>
            <person name="Roesemann S."/>
            <person name="Alexander J.E."/>
            <person name="Rich S.A."/>
            <person name="Livny J."/>
            <person name="Vlamakis H."/>
            <person name="Clish C."/>
            <person name="Bullock K."/>
            <person name="Deik A."/>
            <person name="Scott J."/>
            <person name="Pierce K.A."/>
            <person name="Xavier R.J."/>
            <person name="Alm E.J."/>
        </authorList>
    </citation>
    <scope>NUCLEOTIDE SEQUENCE [LARGE SCALE GENOMIC DNA]</scope>
    <source>
        <strain evidence="5 8">BIOML-A2</strain>
    </source>
</reference>
<dbReference type="InterPro" id="IPR011990">
    <property type="entry name" value="TPR-like_helical_dom_sf"/>
</dbReference>
<keyword evidence="8" id="KW-1185">Reference proteome</keyword>
<evidence type="ECO:0000256" key="1">
    <source>
        <dbReference type="ARBA" id="ARBA00022705"/>
    </source>
</evidence>
<evidence type="ECO:0000313" key="6">
    <source>
        <dbReference type="EMBL" id="SHF63846.1"/>
    </source>
</evidence>
<dbReference type="RefSeq" id="WP_021658555.1">
    <property type="nucleotide sequence ID" value="NZ_FQVY01000001.1"/>
</dbReference>
<dbReference type="Proteomes" id="UP000474718">
    <property type="component" value="Unassembled WGS sequence"/>
</dbReference>
<evidence type="ECO:0000313" key="8">
    <source>
        <dbReference type="Proteomes" id="UP000474718"/>
    </source>
</evidence>
<keyword evidence="2" id="KW-0802">TPR repeat</keyword>
<gene>
    <name evidence="5" type="ORF">GT747_10495</name>
    <name evidence="6" type="ORF">SAMN05444424_0151</name>
</gene>
<dbReference type="PRINTS" id="PR00625">
    <property type="entry name" value="JDOMAIN"/>
</dbReference>
<dbReference type="SUPFAM" id="SSF46565">
    <property type="entry name" value="Chaperone J-domain"/>
    <property type="match status" value="1"/>
</dbReference>
<evidence type="ECO:0000313" key="5">
    <source>
        <dbReference type="EMBL" id="MZL70182.1"/>
    </source>
</evidence>
<protein>
    <submittedName>
        <fullName evidence="6">DnaJ domain-containing protein</fullName>
    </submittedName>
</protein>
<dbReference type="InterPro" id="IPR001623">
    <property type="entry name" value="DnaJ_domain"/>
</dbReference>
<feature type="compositionally biased region" description="Low complexity" evidence="3">
    <location>
        <begin position="66"/>
        <end position="80"/>
    </location>
</feature>
<dbReference type="CDD" id="cd06257">
    <property type="entry name" value="DnaJ"/>
    <property type="match status" value="1"/>
</dbReference>
<dbReference type="InterPro" id="IPR019734">
    <property type="entry name" value="TPR_rpt"/>
</dbReference>
<dbReference type="PANTHER" id="PTHR24074">
    <property type="entry name" value="CO-CHAPERONE PROTEIN DJLA"/>
    <property type="match status" value="1"/>
</dbReference>
<dbReference type="InterPro" id="IPR050817">
    <property type="entry name" value="DjlA_DnaK_co-chaperone"/>
</dbReference>
<evidence type="ECO:0000256" key="3">
    <source>
        <dbReference type="SAM" id="MobiDB-lite"/>
    </source>
</evidence>
<dbReference type="InterPro" id="IPR036869">
    <property type="entry name" value="J_dom_sf"/>
</dbReference>
<name>A0AAQ1MAW3_9FIRM</name>
<dbReference type="GO" id="GO:0006260">
    <property type="term" value="P:DNA replication"/>
    <property type="evidence" value="ECO:0007669"/>
    <property type="project" value="UniProtKB-KW"/>
</dbReference>
<reference evidence="7" key="1">
    <citation type="submission" date="2016-11" db="EMBL/GenBank/DDBJ databases">
        <authorList>
            <person name="Jaros S."/>
            <person name="Januszkiewicz K."/>
            <person name="Wedrychowicz H."/>
        </authorList>
    </citation>
    <scope>NUCLEOTIDE SEQUENCE [LARGE SCALE GENOMIC DNA]</scope>
    <source>
        <strain evidence="7">DSM 4029</strain>
    </source>
</reference>
<dbReference type="SUPFAM" id="SSF48452">
    <property type="entry name" value="TPR-like"/>
    <property type="match status" value="1"/>
</dbReference>
<keyword evidence="1" id="KW-0235">DNA replication</keyword>
<sequence length="215" mass="23475">MDAYRVLRVSRDASDEEIKSAYKKLATKYHPDNYVNNPLEDLAAEKMKEINAAYDEIITDRRSAKHTGSAAGSGAGPTSSQRRYGATTQFGDVRKLIEQGRIVEAEEILDGVPGGSRSAEWYFLKGSIFYNRAWLEDALKYFQQAQSMDPGNPEYAAAIRQIQSQRGGAMYGNPYGGGYNTNPNVGGCSACDVCNGLICADCCCECMGGDLIRCC</sequence>
<dbReference type="Gene3D" id="1.25.40.10">
    <property type="entry name" value="Tetratricopeptide repeat domain"/>
    <property type="match status" value="1"/>
</dbReference>